<evidence type="ECO:0000259" key="3">
    <source>
        <dbReference type="Pfam" id="PF02894"/>
    </source>
</evidence>
<organism evidence="4 5">
    <name type="scientific">Myxozyma melibiosi</name>
    <dbReference type="NCBI Taxonomy" id="54550"/>
    <lineage>
        <taxon>Eukaryota</taxon>
        <taxon>Fungi</taxon>
        <taxon>Dikarya</taxon>
        <taxon>Ascomycota</taxon>
        <taxon>Saccharomycotina</taxon>
        <taxon>Lipomycetes</taxon>
        <taxon>Lipomycetales</taxon>
        <taxon>Lipomycetaceae</taxon>
        <taxon>Myxozyma</taxon>
    </lineage>
</organism>
<evidence type="ECO:0000313" key="5">
    <source>
        <dbReference type="Proteomes" id="UP001498771"/>
    </source>
</evidence>
<dbReference type="SUPFAM" id="SSF51735">
    <property type="entry name" value="NAD(P)-binding Rossmann-fold domains"/>
    <property type="match status" value="1"/>
</dbReference>
<dbReference type="Gene3D" id="3.30.360.10">
    <property type="entry name" value="Dihydrodipicolinate Reductase, domain 2"/>
    <property type="match status" value="1"/>
</dbReference>
<dbReference type="SUPFAM" id="SSF55347">
    <property type="entry name" value="Glyceraldehyde-3-phosphate dehydrogenase-like, C-terminal domain"/>
    <property type="match status" value="1"/>
</dbReference>
<dbReference type="Pfam" id="PF01408">
    <property type="entry name" value="GFO_IDH_MocA"/>
    <property type="match status" value="1"/>
</dbReference>
<reference evidence="4 5" key="1">
    <citation type="submission" date="2024-03" db="EMBL/GenBank/DDBJ databases">
        <title>Genome-scale model development and genomic sequencing of the oleaginous clade Lipomyces.</title>
        <authorList>
            <consortium name="Lawrence Berkeley National Laboratory"/>
            <person name="Czajka J.J."/>
            <person name="Han Y."/>
            <person name="Kim J."/>
            <person name="Mondo S.J."/>
            <person name="Hofstad B.A."/>
            <person name="Robles A."/>
            <person name="Haridas S."/>
            <person name="Riley R."/>
            <person name="LaButti K."/>
            <person name="Pangilinan J."/>
            <person name="Andreopoulos W."/>
            <person name="Lipzen A."/>
            <person name="Yan J."/>
            <person name="Wang M."/>
            <person name="Ng V."/>
            <person name="Grigoriev I.V."/>
            <person name="Spatafora J.W."/>
            <person name="Magnuson J.K."/>
            <person name="Baker S.E."/>
            <person name="Pomraning K.R."/>
        </authorList>
    </citation>
    <scope>NUCLEOTIDE SEQUENCE [LARGE SCALE GENOMIC DNA]</scope>
    <source>
        <strain evidence="4 5">Phaff 52-87</strain>
    </source>
</reference>
<dbReference type="Pfam" id="PF02894">
    <property type="entry name" value="GFO_IDH_MocA_C"/>
    <property type="match status" value="1"/>
</dbReference>
<dbReference type="GeneID" id="90035695"/>
<dbReference type="RefSeq" id="XP_064770693.1">
    <property type="nucleotide sequence ID" value="XM_064910183.1"/>
</dbReference>
<keyword evidence="1" id="KW-0560">Oxidoreductase</keyword>
<comment type="caution">
    <text evidence="4">The sequence shown here is derived from an EMBL/GenBank/DDBJ whole genome shotgun (WGS) entry which is preliminary data.</text>
</comment>
<feature type="domain" description="Gfo/Idh/MocA-like oxidoreductase C-terminal" evidence="3">
    <location>
        <begin position="140"/>
        <end position="342"/>
    </location>
</feature>
<dbReference type="Gene3D" id="3.40.50.720">
    <property type="entry name" value="NAD(P)-binding Rossmann-like Domain"/>
    <property type="match status" value="1"/>
</dbReference>
<feature type="domain" description="Gfo/Idh/MocA-like oxidoreductase N-terminal" evidence="2">
    <location>
        <begin position="7"/>
        <end position="113"/>
    </location>
</feature>
<dbReference type="InterPro" id="IPR000683">
    <property type="entry name" value="Gfo/Idh/MocA-like_OxRdtase_N"/>
</dbReference>
<keyword evidence="5" id="KW-1185">Reference proteome</keyword>
<dbReference type="Proteomes" id="UP001498771">
    <property type="component" value="Unassembled WGS sequence"/>
</dbReference>
<dbReference type="PANTHER" id="PTHR42840">
    <property type="entry name" value="NAD(P)-BINDING ROSSMANN-FOLD SUPERFAMILY PROTEIN-RELATED"/>
    <property type="match status" value="1"/>
</dbReference>
<dbReference type="EMBL" id="JBBJBU010000001">
    <property type="protein sequence ID" value="KAK7207660.1"/>
    <property type="molecule type" value="Genomic_DNA"/>
</dbReference>
<evidence type="ECO:0000259" key="2">
    <source>
        <dbReference type="Pfam" id="PF01408"/>
    </source>
</evidence>
<dbReference type="InterPro" id="IPR036291">
    <property type="entry name" value="NAD(P)-bd_dom_sf"/>
</dbReference>
<proteinExistence type="predicted"/>
<evidence type="ECO:0000313" key="4">
    <source>
        <dbReference type="EMBL" id="KAK7207660.1"/>
    </source>
</evidence>
<sequence length="350" mass="38397">MTQAKVLRIGVAGAGRMGQIHIQNMLEIRRLKVTAVCSVLKSELKWAEETIGDGVKTFEDYDSFLASDLFDAVLIVTPSGFHKEQAIKAMRAGKHVFCEKPIAPDAASAWEVYYESLKHPDLKVACGFPRRYAAPYVEARKRIERGDIGDVVTLRSQTTDPYQPGDYIINYIKTSGGIFVDACIHDIDACLFLLGADKVPETAYATGSANVYPMFKDFGDVDDGVGLVTFTSGDTVMSVYGSRINRHAHHSMTEVTGTKGKLVISGQPRQLQLDISDANGTRMEGPQSQMEQLGPAFKQEIEAFRDWILDDVKPNFNLKDAAKAVSIGAALMESLRQKSIAKIELPATAN</sequence>
<dbReference type="InterPro" id="IPR004104">
    <property type="entry name" value="Gfo/Idh/MocA-like_OxRdtase_C"/>
</dbReference>
<accession>A0ABR1FCV4</accession>
<protein>
    <submittedName>
        <fullName evidence="4">Oxidoreductase-like protein</fullName>
    </submittedName>
</protein>
<dbReference type="PANTHER" id="PTHR42840:SF3">
    <property type="entry name" value="BINDING ROSSMANN FOLD OXIDOREDUCTASE, PUTATIVE (AFU_ORTHOLOGUE AFUA_2G10240)-RELATED"/>
    <property type="match status" value="1"/>
</dbReference>
<gene>
    <name evidence="4" type="ORF">BZA70DRAFT_21368</name>
</gene>
<evidence type="ECO:0000256" key="1">
    <source>
        <dbReference type="ARBA" id="ARBA00023002"/>
    </source>
</evidence>
<name>A0ABR1FCV4_9ASCO</name>